<reference evidence="1 2" key="1">
    <citation type="submission" date="2019-07" db="EMBL/GenBank/DDBJ databases">
        <title>Lentzea xizangensis sp. nov., isolated from Qinghai-Tibetan Plateau Soils.</title>
        <authorList>
            <person name="Huang J."/>
        </authorList>
    </citation>
    <scope>NUCLEOTIDE SEQUENCE [LARGE SCALE GENOMIC DNA]</scope>
    <source>
        <strain evidence="1 2">FXJ1.1311</strain>
    </source>
</reference>
<comment type="caution">
    <text evidence="1">The sequence shown here is derived from an EMBL/GenBank/DDBJ whole genome shotgun (WGS) entry which is preliminary data.</text>
</comment>
<protein>
    <submittedName>
        <fullName evidence="1">Uncharacterized protein</fullName>
    </submittedName>
</protein>
<evidence type="ECO:0000313" key="1">
    <source>
        <dbReference type="EMBL" id="TWP51868.1"/>
    </source>
</evidence>
<dbReference type="RefSeq" id="WP_146351724.1">
    <property type="nucleotide sequence ID" value="NZ_VOBR01000007.1"/>
</dbReference>
<dbReference type="Proteomes" id="UP000316639">
    <property type="component" value="Unassembled WGS sequence"/>
</dbReference>
<keyword evidence="2" id="KW-1185">Reference proteome</keyword>
<sequence length="97" mass="11028">MADVEHVIETERSMVLSVPPDRLDPMSENRWQNRIGEVAGARAMTLTAFVERAEREQAEDGPTMAEWLEGIRGLDWGTVTTDDLIAEIRGYRDRDKP</sequence>
<gene>
    <name evidence="1" type="ORF">FKR81_13540</name>
</gene>
<dbReference type="OrthoDB" id="3638220at2"/>
<proteinExistence type="predicted"/>
<dbReference type="AlphaFoldDB" id="A0A563EWF8"/>
<evidence type="ECO:0000313" key="2">
    <source>
        <dbReference type="Proteomes" id="UP000316639"/>
    </source>
</evidence>
<organism evidence="1 2">
    <name type="scientific">Lentzea tibetensis</name>
    <dbReference type="NCBI Taxonomy" id="2591470"/>
    <lineage>
        <taxon>Bacteria</taxon>
        <taxon>Bacillati</taxon>
        <taxon>Actinomycetota</taxon>
        <taxon>Actinomycetes</taxon>
        <taxon>Pseudonocardiales</taxon>
        <taxon>Pseudonocardiaceae</taxon>
        <taxon>Lentzea</taxon>
    </lineage>
</organism>
<dbReference type="EMBL" id="VOBR01000007">
    <property type="protein sequence ID" value="TWP51868.1"/>
    <property type="molecule type" value="Genomic_DNA"/>
</dbReference>
<name>A0A563EWF8_9PSEU</name>
<accession>A0A563EWF8</accession>